<organism evidence="14">
    <name type="scientific">freshwater metagenome</name>
    <dbReference type="NCBI Taxonomy" id="449393"/>
    <lineage>
        <taxon>unclassified sequences</taxon>
        <taxon>metagenomes</taxon>
        <taxon>ecological metagenomes</taxon>
    </lineage>
</organism>
<dbReference type="PANTHER" id="PTHR46382:SF1">
    <property type="entry name" value="PHOSPHATIDATE CYTIDYLYLTRANSFERASE"/>
    <property type="match status" value="1"/>
</dbReference>
<comment type="similarity">
    <text evidence="2">Belongs to the CDS family.</text>
</comment>
<reference evidence="14" key="1">
    <citation type="submission" date="2014-05" db="EMBL/GenBank/DDBJ databases">
        <title>Key roles for freshwater Actinobacteria revealed by deep metagenomic sequencing.</title>
        <authorList>
            <person name="Ghai R."/>
            <person name="Mizuno C.M."/>
            <person name="Picazo A."/>
            <person name="Camacho A."/>
            <person name="Rodriguez-Valera F."/>
        </authorList>
    </citation>
    <scope>NUCLEOTIDE SEQUENCE</scope>
</reference>
<comment type="subcellular location">
    <subcellularLocation>
        <location evidence="1">Cell membrane</location>
        <topology evidence="1">Multi-pass membrane protein</topology>
    </subcellularLocation>
</comment>
<keyword evidence="11" id="KW-0594">Phospholipid biosynthesis</keyword>
<sequence>MEDLHSINDAINRRAGRKLGPSILVSLSLIALVWFSLAFEPIIFAALVTLAVALGIREISRAFGEANTKISTNALILATIGLSAATWQGGVAGLAVATAVALPILLINLLRNGPAGFVASATATTLALIYLPFLAGFLILLGNADQGLEQVMTFVVLVGCNDTFGYLVGVLIGKHPMAPKISPKKSWEGLAGSVIFTVIGGSLMFDLVLDTNWWVGAIVGLVMVFTATSGDLIESAMKRDLQLKDMGSLLPGHGGILDRLDSVLLSAPALWLALELVQRYL</sequence>
<dbReference type="PANTHER" id="PTHR46382">
    <property type="entry name" value="PHOSPHATIDATE CYTIDYLYLTRANSFERASE"/>
    <property type="match status" value="1"/>
</dbReference>
<proteinExistence type="inferred from homology"/>
<feature type="transmembrane region" description="Helical" evidence="13">
    <location>
        <begin position="91"/>
        <end position="110"/>
    </location>
</feature>
<dbReference type="PROSITE" id="PS01315">
    <property type="entry name" value="CDS"/>
    <property type="match status" value="1"/>
</dbReference>
<dbReference type="EMBL" id="JNSK01000051">
    <property type="protein sequence ID" value="KGA17038.1"/>
    <property type="molecule type" value="Genomic_DNA"/>
</dbReference>
<evidence type="ECO:0000256" key="13">
    <source>
        <dbReference type="SAM" id="Phobius"/>
    </source>
</evidence>
<evidence type="ECO:0000256" key="3">
    <source>
        <dbReference type="ARBA" id="ARBA00022475"/>
    </source>
</evidence>
<evidence type="ECO:0000256" key="12">
    <source>
        <dbReference type="ARBA" id="ARBA00023264"/>
    </source>
</evidence>
<evidence type="ECO:0000256" key="10">
    <source>
        <dbReference type="ARBA" id="ARBA00023136"/>
    </source>
</evidence>
<dbReference type="GO" id="GO:0016024">
    <property type="term" value="P:CDP-diacylglycerol biosynthetic process"/>
    <property type="evidence" value="ECO:0007669"/>
    <property type="project" value="TreeGrafter"/>
</dbReference>
<keyword evidence="4" id="KW-0444">Lipid biosynthesis</keyword>
<feature type="transmembrane region" description="Helical" evidence="13">
    <location>
        <begin position="117"/>
        <end position="139"/>
    </location>
</feature>
<protein>
    <recommendedName>
        <fullName evidence="15">Phosphatidate cytidylyltransferase</fullName>
    </recommendedName>
</protein>
<evidence type="ECO:0000256" key="11">
    <source>
        <dbReference type="ARBA" id="ARBA00023209"/>
    </source>
</evidence>
<feature type="transmembrane region" description="Helical" evidence="13">
    <location>
        <begin position="151"/>
        <end position="173"/>
    </location>
</feature>
<feature type="transmembrane region" description="Helical" evidence="13">
    <location>
        <begin position="23"/>
        <end position="56"/>
    </location>
</feature>
<keyword evidence="7" id="KW-0548">Nucleotidyltransferase</keyword>
<dbReference type="Pfam" id="PF01148">
    <property type="entry name" value="CTP_transf_1"/>
    <property type="match status" value="1"/>
</dbReference>
<evidence type="ECO:0000256" key="2">
    <source>
        <dbReference type="ARBA" id="ARBA00010185"/>
    </source>
</evidence>
<evidence type="ECO:0008006" key="15">
    <source>
        <dbReference type="Google" id="ProtNLM"/>
    </source>
</evidence>
<evidence type="ECO:0000256" key="1">
    <source>
        <dbReference type="ARBA" id="ARBA00004651"/>
    </source>
</evidence>
<evidence type="ECO:0000256" key="7">
    <source>
        <dbReference type="ARBA" id="ARBA00022695"/>
    </source>
</evidence>
<dbReference type="InterPro" id="IPR000374">
    <property type="entry name" value="PC_trans"/>
</dbReference>
<comment type="caution">
    <text evidence="14">The sequence shown here is derived from an EMBL/GenBank/DDBJ whole genome shotgun (WGS) entry which is preliminary data.</text>
</comment>
<evidence type="ECO:0000256" key="8">
    <source>
        <dbReference type="ARBA" id="ARBA00022989"/>
    </source>
</evidence>
<name>A0A094SFL9_9ZZZZ</name>
<keyword evidence="8 13" id="KW-1133">Transmembrane helix</keyword>
<evidence type="ECO:0000256" key="9">
    <source>
        <dbReference type="ARBA" id="ARBA00023098"/>
    </source>
</evidence>
<dbReference type="GO" id="GO:0004605">
    <property type="term" value="F:phosphatidate cytidylyltransferase activity"/>
    <property type="evidence" value="ECO:0007669"/>
    <property type="project" value="TreeGrafter"/>
</dbReference>
<keyword evidence="5" id="KW-0808">Transferase</keyword>
<evidence type="ECO:0000256" key="6">
    <source>
        <dbReference type="ARBA" id="ARBA00022692"/>
    </source>
</evidence>
<keyword evidence="12" id="KW-1208">Phospholipid metabolism</keyword>
<keyword evidence="9" id="KW-0443">Lipid metabolism</keyword>
<gene>
    <name evidence="14" type="ORF">GM50_12800</name>
</gene>
<feature type="transmembrane region" description="Helical" evidence="13">
    <location>
        <begin position="185"/>
        <end position="205"/>
    </location>
</feature>
<evidence type="ECO:0000313" key="14">
    <source>
        <dbReference type="EMBL" id="KGA17038.1"/>
    </source>
</evidence>
<dbReference type="AlphaFoldDB" id="A0A094SFL9"/>
<feature type="transmembrane region" description="Helical" evidence="13">
    <location>
        <begin position="211"/>
        <end position="233"/>
    </location>
</feature>
<dbReference type="GO" id="GO:0005886">
    <property type="term" value="C:plasma membrane"/>
    <property type="evidence" value="ECO:0007669"/>
    <property type="project" value="UniProtKB-SubCell"/>
</dbReference>
<keyword evidence="6 13" id="KW-0812">Transmembrane</keyword>
<evidence type="ECO:0000256" key="4">
    <source>
        <dbReference type="ARBA" id="ARBA00022516"/>
    </source>
</evidence>
<evidence type="ECO:0000256" key="5">
    <source>
        <dbReference type="ARBA" id="ARBA00022679"/>
    </source>
</evidence>
<accession>A0A094SFL9</accession>
<keyword evidence="3" id="KW-1003">Cell membrane</keyword>
<keyword evidence="10 13" id="KW-0472">Membrane</keyword>